<dbReference type="NCBIfam" id="TIGR00621">
    <property type="entry name" value="ssb"/>
    <property type="match status" value="1"/>
</dbReference>
<dbReference type="InterPro" id="IPR000424">
    <property type="entry name" value="Primosome_PriB/ssb"/>
</dbReference>
<dbReference type="GO" id="GO:0006260">
    <property type="term" value="P:DNA replication"/>
    <property type="evidence" value="ECO:0007669"/>
    <property type="project" value="UniProtKB-UniRule"/>
</dbReference>
<dbReference type="RefSeq" id="WP_035368542.1">
    <property type="nucleotide sequence ID" value="NZ_LR215050.1"/>
</dbReference>
<organism evidence="5 6">
    <name type="scientific">Acholeplasma hippikon</name>
    <dbReference type="NCBI Taxonomy" id="264636"/>
    <lineage>
        <taxon>Bacteria</taxon>
        <taxon>Bacillati</taxon>
        <taxon>Mycoplasmatota</taxon>
        <taxon>Mollicutes</taxon>
        <taxon>Acholeplasmatales</taxon>
        <taxon>Acholeplasmataceae</taxon>
        <taxon>Acholeplasma</taxon>
    </lineage>
</organism>
<dbReference type="SUPFAM" id="SSF50249">
    <property type="entry name" value="Nucleic acid-binding proteins"/>
    <property type="match status" value="1"/>
</dbReference>
<keyword evidence="2" id="KW-0234">DNA repair</keyword>
<feature type="short sequence motif" description="Important for interaction with partner proteins" evidence="2">
    <location>
        <begin position="138"/>
        <end position="143"/>
    </location>
</feature>
<keyword evidence="2" id="KW-0227">DNA damage</keyword>
<keyword evidence="2" id="KW-0233">DNA recombination</keyword>
<dbReference type="PANTHER" id="PTHR10302:SF27">
    <property type="entry name" value="SINGLE-STRANDED DNA-BINDING PROTEIN"/>
    <property type="match status" value="1"/>
</dbReference>
<dbReference type="STRING" id="1408416.GCA_000702765_00366"/>
<keyword evidence="6" id="KW-1185">Reference proteome</keyword>
<dbReference type="KEGG" id="ahk:NCTC10172_00928"/>
<dbReference type="GO" id="GO:0006281">
    <property type="term" value="P:DNA repair"/>
    <property type="evidence" value="ECO:0007669"/>
    <property type="project" value="UniProtKB-UniRule"/>
</dbReference>
<name>A0A449BKD9_9MOLU</name>
<dbReference type="Pfam" id="PF00436">
    <property type="entry name" value="SSB"/>
    <property type="match status" value="1"/>
</dbReference>
<evidence type="ECO:0000256" key="3">
    <source>
        <dbReference type="PIRNR" id="PIRNR002070"/>
    </source>
</evidence>
<dbReference type="PROSITE" id="PS50935">
    <property type="entry name" value="SSB"/>
    <property type="match status" value="1"/>
</dbReference>
<evidence type="ECO:0000256" key="4">
    <source>
        <dbReference type="SAM" id="MobiDB-lite"/>
    </source>
</evidence>
<evidence type="ECO:0000313" key="6">
    <source>
        <dbReference type="Proteomes" id="UP000290909"/>
    </source>
</evidence>
<evidence type="ECO:0000256" key="1">
    <source>
        <dbReference type="ARBA" id="ARBA00023125"/>
    </source>
</evidence>
<reference evidence="5 6" key="1">
    <citation type="submission" date="2019-01" db="EMBL/GenBank/DDBJ databases">
        <authorList>
            <consortium name="Pathogen Informatics"/>
        </authorList>
    </citation>
    <scope>NUCLEOTIDE SEQUENCE [LARGE SCALE GENOMIC DNA]</scope>
    <source>
        <strain evidence="5 6">NCTC10172</strain>
    </source>
</reference>
<gene>
    <name evidence="5" type="primary">ssb_2</name>
    <name evidence="5" type="ORF">NCTC10172_00928</name>
</gene>
<feature type="compositionally biased region" description="Polar residues" evidence="4">
    <location>
        <begin position="102"/>
        <end position="114"/>
    </location>
</feature>
<comment type="function">
    <text evidence="2">Plays an important role in DNA replication, recombination and repair. Binds to ssDNA and to an array of partner proteins to recruit them to their sites of action during DNA metabolism.</text>
</comment>
<proteinExistence type="inferred from homology"/>
<evidence type="ECO:0000313" key="5">
    <source>
        <dbReference type="EMBL" id="VEU82902.1"/>
    </source>
</evidence>
<keyword evidence="2" id="KW-0235">DNA replication</keyword>
<dbReference type="GO" id="GO:0009295">
    <property type="term" value="C:nucleoid"/>
    <property type="evidence" value="ECO:0007669"/>
    <property type="project" value="TreeGrafter"/>
</dbReference>
<dbReference type="InterPro" id="IPR011344">
    <property type="entry name" value="ssDNA-bd"/>
</dbReference>
<accession>A0A449BKD9</accession>
<dbReference type="HAMAP" id="MF_00984">
    <property type="entry name" value="SSB"/>
    <property type="match status" value="1"/>
</dbReference>
<keyword evidence="1 2" id="KW-0238">DNA-binding</keyword>
<evidence type="ECO:0000256" key="2">
    <source>
        <dbReference type="HAMAP-Rule" id="MF_00984"/>
    </source>
</evidence>
<dbReference type="Proteomes" id="UP000290909">
    <property type="component" value="Chromosome"/>
</dbReference>
<comment type="caution">
    <text evidence="2">Lacks conserved residue(s) required for the propagation of feature annotation.</text>
</comment>
<dbReference type="GO" id="GO:0003697">
    <property type="term" value="F:single-stranded DNA binding"/>
    <property type="evidence" value="ECO:0007669"/>
    <property type="project" value="UniProtKB-UniRule"/>
</dbReference>
<protein>
    <recommendedName>
        <fullName evidence="2 3">Single-stranded DNA-binding protein</fullName>
        <shortName evidence="2">SSB</shortName>
    </recommendedName>
</protein>
<dbReference type="PIRSF" id="PIRSF002070">
    <property type="entry name" value="SSB"/>
    <property type="match status" value="1"/>
</dbReference>
<dbReference type="EMBL" id="LR215050">
    <property type="protein sequence ID" value="VEU82902.1"/>
    <property type="molecule type" value="Genomic_DNA"/>
</dbReference>
<dbReference type="Gene3D" id="2.40.50.140">
    <property type="entry name" value="Nucleic acid-binding proteins"/>
    <property type="match status" value="1"/>
</dbReference>
<dbReference type="PANTHER" id="PTHR10302">
    <property type="entry name" value="SINGLE-STRANDED DNA-BINDING PROTEIN"/>
    <property type="match status" value="1"/>
</dbReference>
<dbReference type="GO" id="GO:0006310">
    <property type="term" value="P:DNA recombination"/>
    <property type="evidence" value="ECO:0007669"/>
    <property type="project" value="UniProtKB-UniRule"/>
</dbReference>
<feature type="region of interest" description="Disordered" evidence="4">
    <location>
        <begin position="102"/>
        <end position="143"/>
    </location>
</feature>
<comment type="subunit">
    <text evidence="2">Homotetramer.</text>
</comment>
<dbReference type="InterPro" id="IPR012340">
    <property type="entry name" value="NA-bd_OB-fold"/>
</dbReference>
<dbReference type="AlphaFoldDB" id="A0A449BKD9"/>
<dbReference type="CDD" id="cd04496">
    <property type="entry name" value="SSB_OBF"/>
    <property type="match status" value="1"/>
</dbReference>
<sequence>MINRVVLVGRITKEVDLRVTGSNISVVQFTLAVNRNYTSANGEKQADFISCVAWRNTADFMKKYVRKGALLGIEGRIQTRNYEDSNGQTRYVTEVQADSVQILESKNDTSQSNEYDTKPSRDEDNDDYYNTSKNLVADEDLPF</sequence>